<sequence>MALHLIKHCLWIPKLMYFLRCSPLFNHINFLQKFDDAIRTSLEYILNVHFTEDSWIQCTLPICFGGLGIRTAVDLCVPSFIASVHKTHDLVGTILSKSPEDLEVAFLMEAEKRWKTMCPDIEVPIFPSAQNNWDTPIIKLKHEYLLTSASQHPAEKARLLAILEPESGAWLHALPSPQLGLCLDADTLRIAVSLRLGLDICQTHTCVCGVTVDATGRHGLSCCKSAGRFSRHAALNDVIRRALNTAGYPSVLEPPGLVRDDGKRPDGLTLVPWRMGKSLIWDATCVDTLAPSHVIGSAVEAGNAANIAANLKLNKYKSLSTNYFFVPFAVETLGTFGLDAKHFVSVLGTFLKLASGDSRSKAYFIQRISISIQRGNAASILGTIPRTVSMDEIFFI</sequence>
<comment type="caution">
    <text evidence="1">The sequence shown here is derived from an EMBL/GenBank/DDBJ whole genome shotgun (WGS) entry which is preliminary data.</text>
</comment>
<gene>
    <name evidence="1" type="ORF">ODALV1_LOCUS18535</name>
</gene>
<name>A0ABP1R3Y7_9HEXA</name>
<dbReference type="PANTHER" id="PTHR48462:SF1">
    <property type="entry name" value="PROTEIN, PUTATIVE-RELATED"/>
    <property type="match status" value="1"/>
</dbReference>
<dbReference type="EMBL" id="CAXLJM020000059">
    <property type="protein sequence ID" value="CAL8119403.1"/>
    <property type="molecule type" value="Genomic_DNA"/>
</dbReference>
<evidence type="ECO:0000313" key="2">
    <source>
        <dbReference type="Proteomes" id="UP001642540"/>
    </source>
</evidence>
<organism evidence="1 2">
    <name type="scientific">Orchesella dallaii</name>
    <dbReference type="NCBI Taxonomy" id="48710"/>
    <lineage>
        <taxon>Eukaryota</taxon>
        <taxon>Metazoa</taxon>
        <taxon>Ecdysozoa</taxon>
        <taxon>Arthropoda</taxon>
        <taxon>Hexapoda</taxon>
        <taxon>Collembola</taxon>
        <taxon>Entomobryomorpha</taxon>
        <taxon>Entomobryoidea</taxon>
        <taxon>Orchesellidae</taxon>
        <taxon>Orchesellinae</taxon>
        <taxon>Orchesella</taxon>
    </lineage>
</organism>
<dbReference type="Proteomes" id="UP001642540">
    <property type="component" value="Unassembled WGS sequence"/>
</dbReference>
<reference evidence="1 2" key="1">
    <citation type="submission" date="2024-08" db="EMBL/GenBank/DDBJ databases">
        <authorList>
            <person name="Cucini C."/>
            <person name="Frati F."/>
        </authorList>
    </citation>
    <scope>NUCLEOTIDE SEQUENCE [LARGE SCALE GENOMIC DNA]</scope>
</reference>
<protein>
    <submittedName>
        <fullName evidence="1">Uncharacterized protein</fullName>
    </submittedName>
</protein>
<accession>A0ABP1R3Y7</accession>
<evidence type="ECO:0000313" key="1">
    <source>
        <dbReference type="EMBL" id="CAL8119403.1"/>
    </source>
</evidence>
<dbReference type="PANTHER" id="PTHR48462">
    <property type="entry name" value="PROTEIN, PUTATIVE-RELATED"/>
    <property type="match status" value="1"/>
</dbReference>
<keyword evidence="2" id="KW-1185">Reference proteome</keyword>
<proteinExistence type="predicted"/>